<organism evidence="2 3">
    <name type="scientific">Dactylosporangium roseum</name>
    <dbReference type="NCBI Taxonomy" id="47989"/>
    <lineage>
        <taxon>Bacteria</taxon>
        <taxon>Bacillati</taxon>
        <taxon>Actinomycetota</taxon>
        <taxon>Actinomycetes</taxon>
        <taxon>Micromonosporales</taxon>
        <taxon>Micromonosporaceae</taxon>
        <taxon>Dactylosporangium</taxon>
    </lineage>
</organism>
<accession>A0ABY5ZF28</accession>
<dbReference type="EMBL" id="CP073721">
    <property type="protein sequence ID" value="UWZ38909.1"/>
    <property type="molecule type" value="Genomic_DNA"/>
</dbReference>
<name>A0ABY5ZF28_9ACTN</name>
<dbReference type="RefSeq" id="WP_260728300.1">
    <property type="nucleotide sequence ID" value="NZ_BAAABS010000041.1"/>
</dbReference>
<feature type="compositionally biased region" description="Gly residues" evidence="1">
    <location>
        <begin position="420"/>
        <end position="435"/>
    </location>
</feature>
<feature type="compositionally biased region" description="Low complexity" evidence="1">
    <location>
        <begin position="321"/>
        <end position="335"/>
    </location>
</feature>
<evidence type="ECO:0000313" key="3">
    <source>
        <dbReference type="Proteomes" id="UP001058271"/>
    </source>
</evidence>
<evidence type="ECO:0000313" key="2">
    <source>
        <dbReference type="EMBL" id="UWZ38909.1"/>
    </source>
</evidence>
<keyword evidence="3" id="KW-1185">Reference proteome</keyword>
<reference evidence="2" key="1">
    <citation type="submission" date="2021-04" db="EMBL/GenBank/DDBJ databases">
        <title>Biosynthetic gene clusters of Dactylosporangioum roseum.</title>
        <authorList>
            <person name="Hartkoorn R.C."/>
            <person name="Beaudoing E."/>
            <person name="Hot D."/>
            <person name="Moureu S."/>
        </authorList>
    </citation>
    <scope>NUCLEOTIDE SEQUENCE</scope>
    <source>
        <strain evidence="2">NRRL B-16295</strain>
    </source>
</reference>
<proteinExistence type="predicted"/>
<protein>
    <submittedName>
        <fullName evidence="2">Uncharacterized protein</fullName>
    </submittedName>
</protein>
<feature type="region of interest" description="Disordered" evidence="1">
    <location>
        <begin position="282"/>
        <end position="571"/>
    </location>
</feature>
<evidence type="ECO:0000256" key="1">
    <source>
        <dbReference type="SAM" id="MobiDB-lite"/>
    </source>
</evidence>
<gene>
    <name evidence="2" type="ORF">Drose_12190</name>
</gene>
<sequence length="571" mass="60860">MTEQYYGYNYVPLPASISRYDDYTIAMGDVEYEPTNWDDEKTTIDLMWPWIKVDSDARATALADMWRRVHTLLDNTGQHLRRYTDALAENWNSDASKVFLERVGATLHSIDEWKEVATTNATGLDVLASTIAWNQKNARQIYLEYVRAVNNPGSVEGSAPRTTAVGKGGAIKEDEDDRKQRLQKHYTDKIKPYVKDLADTYLQVYFNYLTYGGRFKGPTNAVVAVPPPMHKGGPGGLPPIPVLPPPARLPERPDVSKLTAHLPKPGELPTVVDGDHRLTLAGSTGLPTLPQVPDLPKVVGPPQATLPQVTGLPVPPGMGSGPVPRVPGKPGGVNPRLPQEPGTLRPPPPMGGRPNLSGQRSPTAPGAPRPPLPGQGNPNLRGAKNRLPGVQGPNLAEELPPGSRTGSVPPRLGGRRGDPVGHGGPGGRPFGGQGTPPGMRGRAAEDPGDRLTGRRRPGMPVEDQAELRRQTGGRPTLEGRGGTQRVSGPLPADAGRTPTLRGRTGDPAVDGPASRQPGRRQDQHGSGSFTVGSEAVTGEDELWAVERSTDGVLDAPRLPPPATPGPAIGRS</sequence>
<dbReference type="Proteomes" id="UP001058271">
    <property type="component" value="Chromosome"/>
</dbReference>
<feature type="region of interest" description="Disordered" evidence="1">
    <location>
        <begin position="157"/>
        <end position="178"/>
    </location>
</feature>
<feature type="compositionally biased region" description="Basic and acidic residues" evidence="1">
    <location>
        <begin position="442"/>
        <end position="452"/>
    </location>
</feature>